<organism evidence="7 8">
    <name type="scientific">Lineolata rhizophorae</name>
    <dbReference type="NCBI Taxonomy" id="578093"/>
    <lineage>
        <taxon>Eukaryota</taxon>
        <taxon>Fungi</taxon>
        <taxon>Dikarya</taxon>
        <taxon>Ascomycota</taxon>
        <taxon>Pezizomycotina</taxon>
        <taxon>Dothideomycetes</taxon>
        <taxon>Dothideomycetes incertae sedis</taxon>
        <taxon>Lineolatales</taxon>
        <taxon>Lineolataceae</taxon>
        <taxon>Lineolata</taxon>
    </lineage>
</organism>
<evidence type="ECO:0000256" key="5">
    <source>
        <dbReference type="ARBA" id="ARBA00023180"/>
    </source>
</evidence>
<evidence type="ECO:0000256" key="2">
    <source>
        <dbReference type="ARBA" id="ARBA00005679"/>
    </source>
</evidence>
<accession>A0A6A6P511</accession>
<evidence type="ECO:0000256" key="4">
    <source>
        <dbReference type="ARBA" id="ARBA00022729"/>
    </source>
</evidence>
<gene>
    <name evidence="7" type="ORF">BDY21DRAFT_282761</name>
</gene>
<keyword evidence="6" id="KW-0812">Transmembrane</keyword>
<dbReference type="AlphaFoldDB" id="A0A6A6P511"/>
<name>A0A6A6P511_9PEZI</name>
<proteinExistence type="inferred from homology"/>
<protein>
    <recommendedName>
        <fullName evidence="9">Gamma interferon inducible lysosomal thiol reductase-domain-containing protein</fullName>
    </recommendedName>
</protein>
<dbReference type="Proteomes" id="UP000799766">
    <property type="component" value="Unassembled WGS sequence"/>
</dbReference>
<evidence type="ECO:0000313" key="7">
    <source>
        <dbReference type="EMBL" id="KAF2459086.1"/>
    </source>
</evidence>
<dbReference type="PANTHER" id="PTHR13234:SF8">
    <property type="entry name" value="GAMMA-INTERFERON-INDUCIBLE LYSOSOMAL THIOL REDUCTASE"/>
    <property type="match status" value="1"/>
</dbReference>
<comment type="similarity">
    <text evidence="2">Belongs to the GILT family.</text>
</comment>
<dbReference type="PANTHER" id="PTHR13234">
    <property type="entry name" value="GAMMA-INTERFERON INDUCIBLE LYSOSOMAL THIOL REDUCTASE GILT"/>
    <property type="match status" value="1"/>
</dbReference>
<reference evidence="7" key="1">
    <citation type="journal article" date="2020" name="Stud. Mycol.">
        <title>101 Dothideomycetes genomes: a test case for predicting lifestyles and emergence of pathogens.</title>
        <authorList>
            <person name="Haridas S."/>
            <person name="Albert R."/>
            <person name="Binder M."/>
            <person name="Bloem J."/>
            <person name="Labutti K."/>
            <person name="Salamov A."/>
            <person name="Andreopoulos B."/>
            <person name="Baker S."/>
            <person name="Barry K."/>
            <person name="Bills G."/>
            <person name="Bluhm B."/>
            <person name="Cannon C."/>
            <person name="Castanera R."/>
            <person name="Culley D."/>
            <person name="Daum C."/>
            <person name="Ezra D."/>
            <person name="Gonzalez J."/>
            <person name="Henrissat B."/>
            <person name="Kuo A."/>
            <person name="Liang C."/>
            <person name="Lipzen A."/>
            <person name="Lutzoni F."/>
            <person name="Magnuson J."/>
            <person name="Mondo S."/>
            <person name="Nolan M."/>
            <person name="Ohm R."/>
            <person name="Pangilinan J."/>
            <person name="Park H.-J."/>
            <person name="Ramirez L."/>
            <person name="Alfaro M."/>
            <person name="Sun H."/>
            <person name="Tritt A."/>
            <person name="Yoshinaga Y."/>
            <person name="Zwiers L.-H."/>
            <person name="Turgeon B."/>
            <person name="Goodwin S."/>
            <person name="Spatafora J."/>
            <person name="Crous P."/>
            <person name="Grigoriev I."/>
        </authorList>
    </citation>
    <scope>NUCLEOTIDE SEQUENCE</scope>
    <source>
        <strain evidence="7">ATCC 16933</strain>
    </source>
</reference>
<keyword evidence="8" id="KW-1185">Reference proteome</keyword>
<evidence type="ECO:0000256" key="3">
    <source>
        <dbReference type="ARBA" id="ARBA00022525"/>
    </source>
</evidence>
<dbReference type="GO" id="GO:0005576">
    <property type="term" value="C:extracellular region"/>
    <property type="evidence" value="ECO:0007669"/>
    <property type="project" value="UniProtKB-SubCell"/>
</dbReference>
<evidence type="ECO:0008006" key="9">
    <source>
        <dbReference type="Google" id="ProtNLM"/>
    </source>
</evidence>
<keyword evidence="6" id="KW-0472">Membrane</keyword>
<keyword evidence="6" id="KW-1133">Transmembrane helix</keyword>
<dbReference type="OrthoDB" id="958254at2759"/>
<evidence type="ECO:0000256" key="6">
    <source>
        <dbReference type="SAM" id="Phobius"/>
    </source>
</evidence>
<dbReference type="EMBL" id="MU001676">
    <property type="protein sequence ID" value="KAF2459086.1"/>
    <property type="molecule type" value="Genomic_DNA"/>
</dbReference>
<dbReference type="GO" id="GO:0016671">
    <property type="term" value="F:oxidoreductase activity, acting on a sulfur group of donors, disulfide as acceptor"/>
    <property type="evidence" value="ECO:0007669"/>
    <property type="project" value="InterPro"/>
</dbReference>
<sequence length="255" mass="28799">MDEKLPYDDCQRPVGWVQPRQRCARLRRNVLRIVGVVALLWCLHQLLFPSPTISCRFPYQEALRGTELKVPLEAHIMSKCPDAKDCLQKLVLPTMANASDKIDFKLSFIGRTTDHDDGVECPHGQTECLGDIIELCAATLYPDPKIYLGFAMCLTRDYSEIPQRSLVEDCALEHGIDFGKLNDCSSKDDGAYGIRLLRESVERSNDLDVHISCTVRLADKVRCVRDGGQWKDCDDGAEPEDLIRDVNSLYENGEH</sequence>
<dbReference type="Pfam" id="PF03227">
    <property type="entry name" value="GILT"/>
    <property type="match status" value="1"/>
</dbReference>
<evidence type="ECO:0000313" key="8">
    <source>
        <dbReference type="Proteomes" id="UP000799766"/>
    </source>
</evidence>
<feature type="transmembrane region" description="Helical" evidence="6">
    <location>
        <begin position="30"/>
        <end position="48"/>
    </location>
</feature>
<keyword evidence="3" id="KW-0964">Secreted</keyword>
<dbReference type="InterPro" id="IPR004911">
    <property type="entry name" value="Interferon-induced_GILT"/>
</dbReference>
<keyword evidence="4" id="KW-0732">Signal</keyword>
<evidence type="ECO:0000256" key="1">
    <source>
        <dbReference type="ARBA" id="ARBA00004613"/>
    </source>
</evidence>
<comment type="subcellular location">
    <subcellularLocation>
        <location evidence="1">Secreted</location>
    </subcellularLocation>
</comment>
<keyword evidence="5" id="KW-0325">Glycoprotein</keyword>